<feature type="transmembrane region" description="Helical" evidence="1">
    <location>
        <begin position="82"/>
        <end position="104"/>
    </location>
</feature>
<proteinExistence type="predicted"/>
<organism evidence="2 3">
    <name type="scientific">Symbiodinium microadriaticum</name>
    <name type="common">Dinoflagellate</name>
    <name type="synonym">Zooxanthella microadriatica</name>
    <dbReference type="NCBI Taxonomy" id="2951"/>
    <lineage>
        <taxon>Eukaryota</taxon>
        <taxon>Sar</taxon>
        <taxon>Alveolata</taxon>
        <taxon>Dinophyceae</taxon>
        <taxon>Suessiales</taxon>
        <taxon>Symbiodiniaceae</taxon>
        <taxon>Symbiodinium</taxon>
    </lineage>
</organism>
<dbReference type="Proteomes" id="UP000186817">
    <property type="component" value="Unassembled WGS sequence"/>
</dbReference>
<keyword evidence="1" id="KW-0812">Transmembrane</keyword>
<dbReference type="EMBL" id="LSRX01000844">
    <property type="protein sequence ID" value="OLP87748.1"/>
    <property type="molecule type" value="Genomic_DNA"/>
</dbReference>
<name>A0A1Q9CXU9_SYMMI</name>
<dbReference type="AlphaFoldDB" id="A0A1Q9CXU9"/>
<comment type="caution">
    <text evidence="2">The sequence shown here is derived from an EMBL/GenBank/DDBJ whole genome shotgun (WGS) entry which is preliminary data.</text>
</comment>
<evidence type="ECO:0000256" key="1">
    <source>
        <dbReference type="SAM" id="Phobius"/>
    </source>
</evidence>
<evidence type="ECO:0000313" key="2">
    <source>
        <dbReference type="EMBL" id="OLP87748.1"/>
    </source>
</evidence>
<evidence type="ECO:0008006" key="4">
    <source>
        <dbReference type="Google" id="ProtNLM"/>
    </source>
</evidence>
<keyword evidence="1" id="KW-0472">Membrane</keyword>
<dbReference type="Gene3D" id="1.20.1420.30">
    <property type="entry name" value="NCX, central ion-binding region"/>
    <property type="match status" value="1"/>
</dbReference>
<feature type="transmembrane region" description="Helical" evidence="1">
    <location>
        <begin position="151"/>
        <end position="170"/>
    </location>
</feature>
<keyword evidence="3" id="KW-1185">Reference proteome</keyword>
<evidence type="ECO:0000313" key="3">
    <source>
        <dbReference type="Proteomes" id="UP000186817"/>
    </source>
</evidence>
<dbReference type="InterPro" id="IPR044880">
    <property type="entry name" value="NCX_ion-bd_dom_sf"/>
</dbReference>
<gene>
    <name evidence="2" type="ORF">AK812_SmicGene31001</name>
</gene>
<protein>
    <recommendedName>
        <fullName evidence="4">Sodium/calcium exchanger membrane region domain-containing protein</fullName>
    </recommendedName>
</protein>
<feature type="transmembrane region" description="Helical" evidence="1">
    <location>
        <begin position="124"/>
        <end position="144"/>
    </location>
</feature>
<sequence>MELEDGGVGAVGIALGRLGDLNLKVLPSPTSTMAVLADGSLLQPPELKTVLVRHFPAKLYSGAVLASSDYVFLCYPKAQSQAAATALFAGPLFNLLVGAGVSMLLVTMQRGGPVIIADESYPSLMMQVGCIAVAASALVLAFAFEKQGGAIWPVAMWSIYLVFIIGVVMAEVDLRLAGHA</sequence>
<dbReference type="OrthoDB" id="10506776at2759"/>
<accession>A0A1Q9CXU9</accession>
<keyword evidence="1" id="KW-1133">Transmembrane helix</keyword>
<reference evidence="2 3" key="1">
    <citation type="submission" date="2016-02" db="EMBL/GenBank/DDBJ databases">
        <title>Genome analysis of coral dinoflagellate symbionts highlights evolutionary adaptations to a symbiotic lifestyle.</title>
        <authorList>
            <person name="Aranda M."/>
            <person name="Li Y."/>
            <person name="Liew Y.J."/>
            <person name="Baumgarten S."/>
            <person name="Simakov O."/>
            <person name="Wilson M."/>
            <person name="Piel J."/>
            <person name="Ashoor H."/>
            <person name="Bougouffa S."/>
            <person name="Bajic V.B."/>
            <person name="Ryu T."/>
            <person name="Ravasi T."/>
            <person name="Bayer T."/>
            <person name="Micklem G."/>
            <person name="Kim H."/>
            <person name="Bhak J."/>
            <person name="Lajeunesse T.C."/>
            <person name="Voolstra C.R."/>
        </authorList>
    </citation>
    <scope>NUCLEOTIDE SEQUENCE [LARGE SCALE GENOMIC DNA]</scope>
    <source>
        <strain evidence="2 3">CCMP2467</strain>
    </source>
</reference>